<evidence type="ECO:0000313" key="3">
    <source>
        <dbReference type="EMBL" id="QTE00431.1"/>
    </source>
</evidence>
<keyword evidence="4" id="KW-1185">Reference proteome</keyword>
<dbReference type="Gene3D" id="2.50.20.20">
    <property type="match status" value="1"/>
</dbReference>
<evidence type="ECO:0008006" key="5">
    <source>
        <dbReference type="Google" id="ProtNLM"/>
    </source>
</evidence>
<evidence type="ECO:0000256" key="1">
    <source>
        <dbReference type="SAM" id="MobiDB-lite"/>
    </source>
</evidence>
<feature type="chain" id="PRO_5045934091" description="Lipoprotein" evidence="2">
    <location>
        <begin position="28"/>
        <end position="251"/>
    </location>
</feature>
<proteinExistence type="predicted"/>
<name>A0ABX7TUL9_STRCY</name>
<keyword evidence="2" id="KW-0732">Signal</keyword>
<accession>A0ABX7TUL9</accession>
<protein>
    <recommendedName>
        <fullName evidence="5">Lipoprotein</fullName>
    </recommendedName>
</protein>
<dbReference type="EMBL" id="CP071839">
    <property type="protein sequence ID" value="QTE00431.1"/>
    <property type="molecule type" value="Genomic_DNA"/>
</dbReference>
<organism evidence="3 4">
    <name type="scientific">Streptomyces cyanogenus</name>
    <dbReference type="NCBI Taxonomy" id="80860"/>
    <lineage>
        <taxon>Bacteria</taxon>
        <taxon>Bacillati</taxon>
        <taxon>Actinomycetota</taxon>
        <taxon>Actinomycetes</taxon>
        <taxon>Kitasatosporales</taxon>
        <taxon>Streptomycetaceae</taxon>
        <taxon>Streptomyces</taxon>
    </lineage>
</organism>
<evidence type="ECO:0000313" key="4">
    <source>
        <dbReference type="Proteomes" id="UP000663908"/>
    </source>
</evidence>
<dbReference type="Proteomes" id="UP000663908">
    <property type="component" value="Chromosome"/>
</dbReference>
<feature type="compositionally biased region" description="Basic and acidic residues" evidence="1">
    <location>
        <begin position="242"/>
        <end position="251"/>
    </location>
</feature>
<dbReference type="SUPFAM" id="SSF89392">
    <property type="entry name" value="Prokaryotic lipoproteins and lipoprotein localization factors"/>
    <property type="match status" value="1"/>
</dbReference>
<reference evidence="3 4" key="1">
    <citation type="submission" date="2021-03" db="EMBL/GenBank/DDBJ databases">
        <title>Complete genome sequence of Streptomyces cyanogenus S136, producer of anticancer angucycline landomycin A.</title>
        <authorList>
            <person name="Hrab P."/>
            <person name="Ruckert C."/>
            <person name="Busche T."/>
            <person name="Ostash I."/>
            <person name="Kalinowski J."/>
            <person name="Fedorenko V."/>
            <person name="Yushchuk O."/>
            <person name="Ostash B."/>
        </authorList>
    </citation>
    <scope>NUCLEOTIDE SEQUENCE [LARGE SCALE GENOMIC DNA]</scope>
    <source>
        <strain evidence="3 4">S136</strain>
    </source>
</reference>
<dbReference type="RefSeq" id="WP_208033854.1">
    <property type="nucleotide sequence ID" value="NZ_CP071839.1"/>
</dbReference>
<dbReference type="InterPro" id="IPR029046">
    <property type="entry name" value="LolA/LolB/LppX"/>
</dbReference>
<feature type="signal peptide" evidence="2">
    <location>
        <begin position="1"/>
        <end position="27"/>
    </location>
</feature>
<sequence length="251" mass="26510">MAGGSLIRAGVSALLVLSPALGTTATADDGGDGNAGALVREAQRNVLDATSLRLTLTDRAAAGKSAEVASMDLTLDRDGNCVGSFRMGRGGGSFDVVKRGDEVWMKADRAYWRSQLHDQGNKAADVVRDRYVHGTTNEGTFKDFAHACDLKALQKELSLNTSSDDSMRTDGRTKIHGVDVIRLRGTEDGVPTTLYITTDSPHRLVEAVQKGDGTDDTAGVSDYGKPVPSRTPAPGDSVDLSDLEKESGRTG</sequence>
<gene>
    <name evidence="3" type="ORF">S1361_24080</name>
</gene>
<evidence type="ECO:0000256" key="2">
    <source>
        <dbReference type="SAM" id="SignalP"/>
    </source>
</evidence>
<feature type="region of interest" description="Disordered" evidence="1">
    <location>
        <begin position="209"/>
        <end position="251"/>
    </location>
</feature>